<organism evidence="1 2">
    <name type="scientific">Acidomonas methanolica NBRC 104435</name>
    <dbReference type="NCBI Taxonomy" id="1231351"/>
    <lineage>
        <taxon>Bacteria</taxon>
        <taxon>Pseudomonadati</taxon>
        <taxon>Pseudomonadota</taxon>
        <taxon>Alphaproteobacteria</taxon>
        <taxon>Acetobacterales</taxon>
        <taxon>Acetobacteraceae</taxon>
        <taxon>Acidomonas</taxon>
    </lineage>
</organism>
<dbReference type="SUPFAM" id="SSF46689">
    <property type="entry name" value="Homeodomain-like"/>
    <property type="match status" value="1"/>
</dbReference>
<sequence>METDGAQGKCYGRYIMTESKAAGAETTEFLARREALAGRLAEVVQREGVSVLSFRRAAELLGTSGRMVVYYFRTRDDLVRLVLARVGAEADGVFAGAFRKGMDEAEILRVWVRLAQDERHGGIMRLWTEILSLGARGEAPYDEIAGAIVAKWTAWLSHILDDPDPAAGRAEALLAMAEGLSLLDLVRPGLLGRAGEMLAKRFSQGPGCGRGPES</sequence>
<evidence type="ECO:0000313" key="2">
    <source>
        <dbReference type="Proteomes" id="UP000019760"/>
    </source>
</evidence>
<name>A0A023D1R6_ACIMT</name>
<protein>
    <submittedName>
        <fullName evidence="1">Transcriptional regulator TetR</fullName>
    </submittedName>
</protein>
<dbReference type="AlphaFoldDB" id="A0A023D1R6"/>
<proteinExistence type="predicted"/>
<reference evidence="2" key="1">
    <citation type="journal article" date="2014" name="FEMS Microbiol. Lett.">
        <title>Draft Genomic DNA Sequence of the Facultatively Methylotrophic Bacterium Acidomonas methanolica type strain MB58.</title>
        <authorList>
            <person name="Higashiura N."/>
            <person name="Hadano H."/>
            <person name="Hirakawa H."/>
            <person name="Matsutani M."/>
            <person name="Takabe S."/>
            <person name="Matsushita K."/>
            <person name="Azuma Y."/>
        </authorList>
    </citation>
    <scope>NUCLEOTIDE SEQUENCE [LARGE SCALE GENOMIC DNA]</scope>
    <source>
        <strain evidence="2">MB58</strain>
    </source>
</reference>
<evidence type="ECO:0000313" key="1">
    <source>
        <dbReference type="EMBL" id="GAJ28029.1"/>
    </source>
</evidence>
<reference evidence="1 2" key="2">
    <citation type="journal article" date="2014" name="FEMS Microbiol. Lett.">
        <title>Draft genomic DNA sequence of the facultatively methylotrophic bacterium Acidomonas methanolica type strain MB58.</title>
        <authorList>
            <person name="Higashiura N."/>
            <person name="Hadano H."/>
            <person name="Hirakawa H."/>
            <person name="Matsutani M."/>
            <person name="Takabe S."/>
            <person name="Matsushita K."/>
            <person name="Azuma Y."/>
        </authorList>
    </citation>
    <scope>NUCLEOTIDE SEQUENCE [LARGE SCALE GENOMIC DNA]</scope>
    <source>
        <strain evidence="1 2">MB58</strain>
    </source>
</reference>
<dbReference type="Gene3D" id="1.10.357.10">
    <property type="entry name" value="Tetracycline Repressor, domain 2"/>
    <property type="match status" value="1"/>
</dbReference>
<gene>
    <name evidence="1" type="ORF">Amme_012_018</name>
</gene>
<dbReference type="EMBL" id="BAND01000012">
    <property type="protein sequence ID" value="GAJ28029.1"/>
    <property type="molecule type" value="Genomic_DNA"/>
</dbReference>
<dbReference type="InterPro" id="IPR009057">
    <property type="entry name" value="Homeodomain-like_sf"/>
</dbReference>
<keyword evidence="2" id="KW-1185">Reference proteome</keyword>
<comment type="caution">
    <text evidence="1">The sequence shown here is derived from an EMBL/GenBank/DDBJ whole genome shotgun (WGS) entry which is preliminary data.</text>
</comment>
<dbReference type="Proteomes" id="UP000019760">
    <property type="component" value="Unassembled WGS sequence"/>
</dbReference>
<accession>A0A023D1R6</accession>